<dbReference type="RefSeq" id="WP_071657511.1">
    <property type="nucleotide sequence ID" value="NZ_MLCF01000087.1"/>
</dbReference>
<name>A0A1J7BST5_9ACTN</name>
<dbReference type="Pfam" id="PF01740">
    <property type="entry name" value="STAS"/>
    <property type="match status" value="1"/>
</dbReference>
<dbReference type="InterPro" id="IPR003658">
    <property type="entry name" value="Anti-sigma_ant"/>
</dbReference>
<dbReference type="OrthoDB" id="5471473at2"/>
<dbReference type="PANTHER" id="PTHR33495">
    <property type="entry name" value="ANTI-SIGMA FACTOR ANTAGONIST TM_1081-RELATED-RELATED"/>
    <property type="match status" value="1"/>
</dbReference>
<dbReference type="EMBL" id="MLCF01000087">
    <property type="protein sequence ID" value="OIV36529.1"/>
    <property type="molecule type" value="Genomic_DNA"/>
</dbReference>
<dbReference type="SUPFAM" id="SSF52091">
    <property type="entry name" value="SpoIIaa-like"/>
    <property type="match status" value="1"/>
</dbReference>
<feature type="region of interest" description="Disordered" evidence="3">
    <location>
        <begin position="116"/>
        <end position="146"/>
    </location>
</feature>
<protein>
    <recommendedName>
        <fullName evidence="2">Anti-sigma factor antagonist</fullName>
    </recommendedName>
</protein>
<dbReference type="Proteomes" id="UP000243342">
    <property type="component" value="Unassembled WGS sequence"/>
</dbReference>
<feature type="compositionally biased region" description="Polar residues" evidence="3">
    <location>
        <begin position="136"/>
        <end position="146"/>
    </location>
</feature>
<sequence length="146" mass="15290">MPLAVGEQEVGNWSVLRLRGALDLASAGRVRAAVHAVVATGGRRLVLDLTGVRFCDSTGVGVLIAARRLMRSCAGELRLVVPPGDSSDGTAVDRIFSALGVRRLFAIHARVEDAAEVAAEGSEEPPPVDTERTRSGSDSSDSVTVR</sequence>
<proteinExistence type="inferred from homology"/>
<organism evidence="5 6">
    <name type="scientific">Mangrovactinospora gilvigrisea</name>
    <dbReference type="NCBI Taxonomy" id="1428644"/>
    <lineage>
        <taxon>Bacteria</taxon>
        <taxon>Bacillati</taxon>
        <taxon>Actinomycetota</taxon>
        <taxon>Actinomycetes</taxon>
        <taxon>Kitasatosporales</taxon>
        <taxon>Streptomycetaceae</taxon>
        <taxon>Mangrovactinospora</taxon>
    </lineage>
</organism>
<dbReference type="GO" id="GO:0043856">
    <property type="term" value="F:anti-sigma factor antagonist activity"/>
    <property type="evidence" value="ECO:0007669"/>
    <property type="project" value="InterPro"/>
</dbReference>
<dbReference type="InterPro" id="IPR002645">
    <property type="entry name" value="STAS_dom"/>
</dbReference>
<comment type="similarity">
    <text evidence="1 2">Belongs to the anti-sigma-factor antagonist family.</text>
</comment>
<dbReference type="Gene3D" id="3.30.750.24">
    <property type="entry name" value="STAS domain"/>
    <property type="match status" value="1"/>
</dbReference>
<evidence type="ECO:0000313" key="5">
    <source>
        <dbReference type="EMBL" id="OIV36529.1"/>
    </source>
</evidence>
<evidence type="ECO:0000259" key="4">
    <source>
        <dbReference type="PROSITE" id="PS50801"/>
    </source>
</evidence>
<evidence type="ECO:0000256" key="1">
    <source>
        <dbReference type="ARBA" id="ARBA00009013"/>
    </source>
</evidence>
<accession>A0A1J7BST5</accession>
<dbReference type="PANTHER" id="PTHR33495:SF2">
    <property type="entry name" value="ANTI-SIGMA FACTOR ANTAGONIST TM_1081-RELATED"/>
    <property type="match status" value="1"/>
</dbReference>
<keyword evidence="6" id="KW-1185">Reference proteome</keyword>
<dbReference type="NCBIfam" id="TIGR00377">
    <property type="entry name" value="ant_ant_sig"/>
    <property type="match status" value="1"/>
</dbReference>
<evidence type="ECO:0000313" key="6">
    <source>
        <dbReference type="Proteomes" id="UP000243342"/>
    </source>
</evidence>
<dbReference type="AlphaFoldDB" id="A0A1J7BST5"/>
<comment type="caution">
    <text evidence="5">The sequence shown here is derived from an EMBL/GenBank/DDBJ whole genome shotgun (WGS) entry which is preliminary data.</text>
</comment>
<dbReference type="STRING" id="1428644.BIV57_15770"/>
<evidence type="ECO:0000256" key="2">
    <source>
        <dbReference type="RuleBase" id="RU003749"/>
    </source>
</evidence>
<dbReference type="PROSITE" id="PS50801">
    <property type="entry name" value="STAS"/>
    <property type="match status" value="1"/>
</dbReference>
<feature type="domain" description="STAS" evidence="4">
    <location>
        <begin position="15"/>
        <end position="118"/>
    </location>
</feature>
<dbReference type="InterPro" id="IPR036513">
    <property type="entry name" value="STAS_dom_sf"/>
</dbReference>
<evidence type="ECO:0000256" key="3">
    <source>
        <dbReference type="SAM" id="MobiDB-lite"/>
    </source>
</evidence>
<gene>
    <name evidence="5" type="ORF">BIV57_15770</name>
</gene>
<dbReference type="CDD" id="cd07043">
    <property type="entry name" value="STAS_anti-anti-sigma_factors"/>
    <property type="match status" value="1"/>
</dbReference>
<reference evidence="5 6" key="1">
    <citation type="submission" date="2016-10" db="EMBL/GenBank/DDBJ databases">
        <title>Genome sequence of Streptomyces gilvigriseus MUSC 26.</title>
        <authorList>
            <person name="Lee L.-H."/>
            <person name="Ser H.-L."/>
        </authorList>
    </citation>
    <scope>NUCLEOTIDE SEQUENCE [LARGE SCALE GENOMIC DNA]</scope>
    <source>
        <strain evidence="5 6">MUSC 26</strain>
    </source>
</reference>